<accession>A0A6A4SAR0</accession>
<dbReference type="PANTHER" id="PTHR31912:SF34">
    <property type="entry name" value="NOTOCHORD-RELATED PROTEIN"/>
    <property type="match status" value="1"/>
</dbReference>
<organism evidence="1 2">
    <name type="scientific">Scophthalmus maximus</name>
    <name type="common">Turbot</name>
    <name type="synonym">Psetta maxima</name>
    <dbReference type="NCBI Taxonomy" id="52904"/>
    <lineage>
        <taxon>Eukaryota</taxon>
        <taxon>Metazoa</taxon>
        <taxon>Chordata</taxon>
        <taxon>Craniata</taxon>
        <taxon>Vertebrata</taxon>
        <taxon>Euteleostomi</taxon>
        <taxon>Actinopterygii</taxon>
        <taxon>Neopterygii</taxon>
        <taxon>Teleostei</taxon>
        <taxon>Neoteleostei</taxon>
        <taxon>Acanthomorphata</taxon>
        <taxon>Carangaria</taxon>
        <taxon>Pleuronectiformes</taxon>
        <taxon>Pleuronectoidei</taxon>
        <taxon>Scophthalmidae</taxon>
        <taxon>Scophthalmus</taxon>
    </lineage>
</organism>
<comment type="caution">
    <text evidence="1">The sequence shown here is derived from an EMBL/GenBank/DDBJ whole genome shotgun (WGS) entry which is preliminary data.</text>
</comment>
<dbReference type="PANTHER" id="PTHR31912">
    <property type="entry name" value="IP13529P"/>
    <property type="match status" value="1"/>
</dbReference>
<sequence length="465" mass="53366">MFSACSCDNSGPGKFWRGFVDVILSYQDSTGPSGGNQILEEVVITGLMYKVADIDNKEQLKESQLNAQRSQRQRLLPLAPHQFAGYVDILLRRDVGREPRHALRRCMPANPNWRPARAKCLARTIHLTSIYCPPLASRCSVKSAIKRLVDFVPFCLIDKQEIQSVFDEDNVVKRNRENYEQHVRFCNPSSTGVKGNSCLNSLQYFHVTENTCVDIMHDVLEGVAPLEVKLLLRHFIYEEKLFTLEQLNDRIAGFDYGYMNDKNKPSAIINLRSSENALWYMRFEAKHNPMKRQAHVVCNFKNIAKTLAYKHQVQQMYNFKLGDPFCKKYNVDNAFPVNIGALKKAVVILEGLKSALHTDFTMSSIKYVTHSLTVNGQTYRTGSVLPLKTQHQGKHLFGEIIHVIRQGEAFLFLIRVLEVKYFDEDFYAYVVQKTKDFEMINLDDVADVRPLGIMSNFSTVRYKIL</sequence>
<gene>
    <name evidence="1" type="ORF">F2P81_018453</name>
</gene>
<dbReference type="AlphaFoldDB" id="A0A6A4SAR0"/>
<dbReference type="Proteomes" id="UP000438429">
    <property type="component" value="Unassembled WGS sequence"/>
</dbReference>
<protein>
    <submittedName>
        <fullName evidence="1">Uncharacterized protein</fullName>
    </submittedName>
</protein>
<reference evidence="1 2" key="1">
    <citation type="submission" date="2019-06" db="EMBL/GenBank/DDBJ databases">
        <title>Draft genomes of female and male turbot (Scophthalmus maximus).</title>
        <authorList>
            <person name="Xu H."/>
            <person name="Xu X.-W."/>
            <person name="Shao C."/>
            <person name="Chen S."/>
        </authorList>
    </citation>
    <scope>NUCLEOTIDE SEQUENCE [LARGE SCALE GENOMIC DNA]</scope>
    <source>
        <strain evidence="1">Ysfricsl-2016a</strain>
        <tissue evidence="1">Blood</tissue>
    </source>
</reference>
<evidence type="ECO:0000313" key="1">
    <source>
        <dbReference type="EMBL" id="KAF0029348.1"/>
    </source>
</evidence>
<proteinExistence type="predicted"/>
<name>A0A6A4SAR0_SCOMX</name>
<evidence type="ECO:0000313" key="2">
    <source>
        <dbReference type="Proteomes" id="UP000438429"/>
    </source>
</evidence>
<dbReference type="EMBL" id="VEVO01000016">
    <property type="protein sequence ID" value="KAF0029348.1"/>
    <property type="molecule type" value="Genomic_DNA"/>
</dbReference>